<dbReference type="InterPro" id="IPR029039">
    <property type="entry name" value="Flavoprotein-like_sf"/>
</dbReference>
<evidence type="ECO:0000313" key="2">
    <source>
        <dbReference type="EMBL" id="GAT70619.1"/>
    </source>
</evidence>
<dbReference type="RefSeq" id="WP_068903042.1">
    <property type="nucleotide sequence ID" value="NZ_BDCX01000018.1"/>
</dbReference>
<dbReference type="PANTHER" id="PTHR30543:SF21">
    <property type="entry name" value="NAD(P)H-DEPENDENT FMN REDUCTASE LOT6"/>
    <property type="match status" value="1"/>
</dbReference>
<evidence type="ECO:0000313" key="3">
    <source>
        <dbReference type="Proteomes" id="UP000077701"/>
    </source>
</evidence>
<comment type="caution">
    <text evidence="2">The sequence shown here is derived from an EMBL/GenBank/DDBJ whole genome shotgun (WGS) entry which is preliminary data.</text>
</comment>
<dbReference type="InterPro" id="IPR005025">
    <property type="entry name" value="FMN_Rdtase-like_dom"/>
</dbReference>
<sequence>MKIVGIAGSLRPAAHVGRLLEAVAGELPVSADFTVWEGLGKIPPFTDGPLPGSAGEFCDLLSGADGLLITAPEHSVLPVQLLHALEWASRPGAGAVLLGKPVAVVTACVRPHEAMWAQTALRRPLGVAGAVVYGADLSASPALRQFDAAGRLADPVARDRVSAVVEALCSRAGVLSREAAAGKAALEGAPGKVLETLSGRVPDRVSLDRVSGTAPVALQGRTQAPVPVVIPEKAAEKIPV</sequence>
<protein>
    <submittedName>
        <fullName evidence="2">NADPH-dependent FMN reductase</fullName>
    </submittedName>
</protein>
<dbReference type="GO" id="GO:0005829">
    <property type="term" value="C:cytosol"/>
    <property type="evidence" value="ECO:0007669"/>
    <property type="project" value="TreeGrafter"/>
</dbReference>
<dbReference type="Proteomes" id="UP000077701">
    <property type="component" value="Unassembled WGS sequence"/>
</dbReference>
<dbReference type="SUPFAM" id="SSF52218">
    <property type="entry name" value="Flavoproteins"/>
    <property type="match status" value="1"/>
</dbReference>
<dbReference type="PANTHER" id="PTHR30543">
    <property type="entry name" value="CHROMATE REDUCTASE"/>
    <property type="match status" value="1"/>
</dbReference>
<dbReference type="EMBL" id="BDCX01000018">
    <property type="protein sequence ID" value="GAT70619.1"/>
    <property type="molecule type" value="Genomic_DNA"/>
</dbReference>
<dbReference type="GO" id="GO:0016491">
    <property type="term" value="F:oxidoreductase activity"/>
    <property type="evidence" value="ECO:0007669"/>
    <property type="project" value="InterPro"/>
</dbReference>
<reference evidence="2 3" key="1">
    <citation type="journal article" date="2016" name="Genome Announc.">
        <title>Draft Genome Sequence of Planomonospora sphaerica JCM9374, a Rare Actinomycete.</title>
        <authorList>
            <person name="Dohra H."/>
            <person name="Suzuki T."/>
            <person name="Inoue Y."/>
            <person name="Kodani S."/>
        </authorList>
    </citation>
    <scope>NUCLEOTIDE SEQUENCE [LARGE SCALE GENOMIC DNA]</scope>
    <source>
        <strain evidence="2 3">JCM 9374</strain>
    </source>
</reference>
<reference evidence="3" key="2">
    <citation type="submission" date="2016-04" db="EMBL/GenBank/DDBJ databases">
        <title>Planomonospora sphaerica JCM9374 whole genome shotgun sequence.</title>
        <authorList>
            <person name="Suzuki T."/>
            <person name="Dohra H."/>
            <person name="Kodani S."/>
        </authorList>
    </citation>
    <scope>NUCLEOTIDE SEQUENCE [LARGE SCALE GENOMIC DNA]</scope>
    <source>
        <strain evidence="3">JCM 9374</strain>
    </source>
</reference>
<dbReference type="InterPro" id="IPR050712">
    <property type="entry name" value="NAD(P)H-dep_reductase"/>
</dbReference>
<dbReference type="Gene3D" id="3.40.50.360">
    <property type="match status" value="1"/>
</dbReference>
<dbReference type="GO" id="GO:0010181">
    <property type="term" value="F:FMN binding"/>
    <property type="evidence" value="ECO:0007669"/>
    <property type="project" value="TreeGrafter"/>
</dbReference>
<evidence type="ECO:0000259" key="1">
    <source>
        <dbReference type="Pfam" id="PF03358"/>
    </source>
</evidence>
<gene>
    <name evidence="2" type="ORF">PS9374_06305</name>
</gene>
<organism evidence="2 3">
    <name type="scientific">Planomonospora sphaerica</name>
    <dbReference type="NCBI Taxonomy" id="161355"/>
    <lineage>
        <taxon>Bacteria</taxon>
        <taxon>Bacillati</taxon>
        <taxon>Actinomycetota</taxon>
        <taxon>Actinomycetes</taxon>
        <taxon>Streptosporangiales</taxon>
        <taxon>Streptosporangiaceae</taxon>
        <taxon>Planomonospora</taxon>
    </lineage>
</organism>
<feature type="domain" description="NADPH-dependent FMN reductase-like" evidence="1">
    <location>
        <begin position="1"/>
        <end position="135"/>
    </location>
</feature>
<dbReference type="STRING" id="161355.PS9374_06305"/>
<dbReference type="OrthoDB" id="9812295at2"/>
<proteinExistence type="predicted"/>
<name>A0A161LY26_9ACTN</name>
<dbReference type="AlphaFoldDB" id="A0A161LY26"/>
<dbReference type="Pfam" id="PF03358">
    <property type="entry name" value="FMN_red"/>
    <property type="match status" value="1"/>
</dbReference>
<accession>A0A161LY26</accession>
<keyword evidence="3" id="KW-1185">Reference proteome</keyword>